<accession>H8GX97</accession>
<protein>
    <submittedName>
        <fullName evidence="1">Uncharacterized protein</fullName>
    </submittedName>
</protein>
<sequence length="138" mass="14901">MAAELIWGTAGKPTPYPVTAEARAALAAQGVEAPEELTLYLRTATGRERKTFQGRVASCRTTDDQRELVADLLLGRMAEGSDRRVIREALEDADEVTLNQLMYAYVNGVIPDPKALEKAVDGALARTTPRMLAALAVS</sequence>
<dbReference type="RefSeq" id="WP_014685309.1">
    <property type="nucleotide sequence ID" value="NC_017790.1"/>
</dbReference>
<dbReference type="KEGG" id="dgo:DGo_CA1899"/>
<proteinExistence type="predicted"/>
<dbReference type="Proteomes" id="UP000007575">
    <property type="component" value="Chromosome"/>
</dbReference>
<dbReference type="OrthoDB" id="74130at2"/>
<gene>
    <name evidence="1" type="ordered locus">DGo_CA1899</name>
</gene>
<evidence type="ECO:0000313" key="1">
    <source>
        <dbReference type="EMBL" id="AFD25826.1"/>
    </source>
</evidence>
<dbReference type="AlphaFoldDB" id="H8GX97"/>
<keyword evidence="2" id="KW-1185">Reference proteome</keyword>
<dbReference type="HOGENOM" id="CLU_1851861_0_0_0"/>
<reference evidence="1 2" key="1">
    <citation type="journal article" date="2012" name="PLoS ONE">
        <title>Genome sequence and transcriptome analysis of the radioresistant bacterium Deinococcus gobiensis: insights into the extreme environmental adaptations.</title>
        <authorList>
            <person name="Yuan M."/>
            <person name="Chen M."/>
            <person name="Zhang W."/>
            <person name="Lu W."/>
            <person name="Wang J."/>
            <person name="Yang M."/>
            <person name="Zhao P."/>
            <person name="Tang R."/>
            <person name="Li X."/>
            <person name="Hao Y."/>
            <person name="Zhou Z."/>
            <person name="Zhan Y."/>
            <person name="Yu H."/>
            <person name="Teng C."/>
            <person name="Yan Y."/>
            <person name="Ping S."/>
            <person name="Wang Y."/>
            <person name="Lin M."/>
        </authorList>
    </citation>
    <scope>NUCLEOTIDE SEQUENCE [LARGE SCALE GENOMIC DNA]</scope>
    <source>
        <strain evidence="1 2">I-0</strain>
    </source>
</reference>
<dbReference type="EMBL" id="CP002191">
    <property type="protein sequence ID" value="AFD25826.1"/>
    <property type="molecule type" value="Genomic_DNA"/>
</dbReference>
<organism evidence="1 2">
    <name type="scientific">Deinococcus gobiensis (strain DSM 21396 / JCM 16679 / CGMCC 1.7299 / I-0)</name>
    <dbReference type="NCBI Taxonomy" id="745776"/>
    <lineage>
        <taxon>Bacteria</taxon>
        <taxon>Thermotogati</taxon>
        <taxon>Deinococcota</taxon>
        <taxon>Deinococci</taxon>
        <taxon>Deinococcales</taxon>
        <taxon>Deinococcaceae</taxon>
        <taxon>Deinococcus</taxon>
    </lineage>
</organism>
<name>H8GX97_DEIGI</name>
<dbReference type="PATRIC" id="fig|745776.4.peg.1951"/>
<dbReference type="STRING" id="745776.DGo_CA1899"/>
<evidence type="ECO:0000313" key="2">
    <source>
        <dbReference type="Proteomes" id="UP000007575"/>
    </source>
</evidence>